<comment type="caution">
    <text evidence="2">The sequence shown here is derived from an EMBL/GenBank/DDBJ whole genome shotgun (WGS) entry which is preliminary data.</text>
</comment>
<dbReference type="EMBL" id="NBSK02000006">
    <property type="protein sequence ID" value="KAJ0199565.1"/>
    <property type="molecule type" value="Genomic_DNA"/>
</dbReference>
<protein>
    <submittedName>
        <fullName evidence="2">Uncharacterized protein</fullName>
    </submittedName>
</protein>
<keyword evidence="3" id="KW-1185">Reference proteome</keyword>
<evidence type="ECO:0000313" key="3">
    <source>
        <dbReference type="Proteomes" id="UP000235145"/>
    </source>
</evidence>
<gene>
    <name evidence="2" type="ORF">LSAT_V11C600339370</name>
</gene>
<dbReference type="Gramene" id="rna-gnl|WGS:NBSK|LSAT_6X110341_mrna">
    <property type="protein sequence ID" value="cds-PLY75374.1"/>
    <property type="gene ID" value="gene-LSAT_6X110341"/>
</dbReference>
<organism evidence="2 3">
    <name type="scientific">Lactuca sativa</name>
    <name type="common">Garden lettuce</name>
    <dbReference type="NCBI Taxonomy" id="4236"/>
    <lineage>
        <taxon>Eukaryota</taxon>
        <taxon>Viridiplantae</taxon>
        <taxon>Streptophyta</taxon>
        <taxon>Embryophyta</taxon>
        <taxon>Tracheophyta</taxon>
        <taxon>Spermatophyta</taxon>
        <taxon>Magnoliopsida</taxon>
        <taxon>eudicotyledons</taxon>
        <taxon>Gunneridae</taxon>
        <taxon>Pentapetalae</taxon>
        <taxon>asterids</taxon>
        <taxon>campanulids</taxon>
        <taxon>Asterales</taxon>
        <taxon>Asteraceae</taxon>
        <taxon>Cichorioideae</taxon>
        <taxon>Cichorieae</taxon>
        <taxon>Lactucinae</taxon>
        <taxon>Lactuca</taxon>
    </lineage>
</organism>
<sequence length="380" mass="44747">MRNCHTEDHTRRTMRKMFDIRSSEFNSSKKQCKKVTNAPKFGDEVDPDYSWLLNFLNENIEQSKPPMEDIIRDEDEDEDDNEDEDEDNDDENEDAKYKDPQYCMFLKQLTENGKSYKLKISKEDEAPCFLEYEQPYDPSTDMSITLCNTIMRDMQIDHKSKRSLNGKKRKILMKKEASSKIKTEPLNNLGVDSCYQLFLKGYIPSEYGAFVYEGKRVNYEEKVTNSNSDSDSDTDSDMMIWDKVRDLSEANKKQLAPTKKEPSLKEKLMCILKKPYNQKEYEELSEYIEEKKPICRLLPLRDRAISSALGVTKSVLDDGPSTFRRKLKAVKNDRPRALNLLRMFRFWLEHLPNEKIFKPWLCEEFMEVLPSSCKRSHLDK</sequence>
<name>A0A9R1V4I6_LACSA</name>
<feature type="region of interest" description="Disordered" evidence="1">
    <location>
        <begin position="57"/>
        <end position="95"/>
    </location>
</feature>
<feature type="compositionally biased region" description="Acidic residues" evidence="1">
    <location>
        <begin position="71"/>
        <end position="93"/>
    </location>
</feature>
<reference evidence="2 3" key="1">
    <citation type="journal article" date="2017" name="Nat. Commun.">
        <title>Genome assembly with in vitro proximity ligation data and whole-genome triplication in lettuce.</title>
        <authorList>
            <person name="Reyes-Chin-Wo S."/>
            <person name="Wang Z."/>
            <person name="Yang X."/>
            <person name="Kozik A."/>
            <person name="Arikit S."/>
            <person name="Song C."/>
            <person name="Xia L."/>
            <person name="Froenicke L."/>
            <person name="Lavelle D.O."/>
            <person name="Truco M.J."/>
            <person name="Xia R."/>
            <person name="Zhu S."/>
            <person name="Xu C."/>
            <person name="Xu H."/>
            <person name="Xu X."/>
            <person name="Cox K."/>
            <person name="Korf I."/>
            <person name="Meyers B.C."/>
            <person name="Michelmore R.W."/>
        </authorList>
    </citation>
    <scope>NUCLEOTIDE SEQUENCE [LARGE SCALE GENOMIC DNA]</scope>
    <source>
        <strain evidence="3">cv. Salinas</strain>
        <tissue evidence="2">Seedlings</tissue>
    </source>
</reference>
<dbReference type="OrthoDB" id="298344at2759"/>
<dbReference type="PANTHER" id="PTHR34194">
    <property type="entry name" value="F14J8.16 PROTEIN"/>
    <property type="match status" value="1"/>
</dbReference>
<accession>A0A9R1V4I6</accession>
<dbReference type="AlphaFoldDB" id="A0A9R1V4I6"/>
<evidence type="ECO:0000256" key="1">
    <source>
        <dbReference type="SAM" id="MobiDB-lite"/>
    </source>
</evidence>
<dbReference type="PANTHER" id="PTHR34194:SF2">
    <property type="entry name" value="F14J8.16 PROTEIN"/>
    <property type="match status" value="1"/>
</dbReference>
<evidence type="ECO:0000313" key="2">
    <source>
        <dbReference type="EMBL" id="KAJ0199565.1"/>
    </source>
</evidence>
<proteinExistence type="predicted"/>
<dbReference type="Proteomes" id="UP000235145">
    <property type="component" value="Unassembled WGS sequence"/>
</dbReference>